<dbReference type="STRING" id="1886670.PTI45_00710"/>
<evidence type="ECO:0008006" key="3">
    <source>
        <dbReference type="Google" id="ProtNLM"/>
    </source>
</evidence>
<proteinExistence type="predicted"/>
<protein>
    <recommendedName>
        <fullName evidence="3">DUF2634 domain-containing protein</fullName>
    </recommendedName>
</protein>
<sequence>MIPIGLQLPPEQAIDTETVTMPGLTYQVGWERGVITGMIDGLDSIRQAVLKILNTERYQYLIYSEDYGTEWQQILGQDHLFVRAEIQRMITEALLQDDRIEQIVDFQTYWTSGEDIRVSFTVQTRYGSFQINEEVS</sequence>
<gene>
    <name evidence="1" type="ORF">PTI45_00710</name>
</gene>
<dbReference type="Proteomes" id="UP000094578">
    <property type="component" value="Unassembled WGS sequence"/>
</dbReference>
<organism evidence="1 2">
    <name type="scientific">Paenibacillus nuruki</name>
    <dbReference type="NCBI Taxonomy" id="1886670"/>
    <lineage>
        <taxon>Bacteria</taxon>
        <taxon>Bacillati</taxon>
        <taxon>Bacillota</taxon>
        <taxon>Bacilli</taxon>
        <taxon>Bacillales</taxon>
        <taxon>Paenibacillaceae</taxon>
        <taxon>Paenibacillus</taxon>
    </lineage>
</organism>
<keyword evidence="2" id="KW-1185">Reference proteome</keyword>
<evidence type="ECO:0000313" key="2">
    <source>
        <dbReference type="Proteomes" id="UP000094578"/>
    </source>
</evidence>
<dbReference type="AlphaFoldDB" id="A0A1E3L9T4"/>
<dbReference type="SUPFAM" id="SSF160719">
    <property type="entry name" value="gpW/gp25-like"/>
    <property type="match status" value="1"/>
</dbReference>
<dbReference type="RefSeq" id="WP_069326169.1">
    <property type="nucleotide sequence ID" value="NZ_MDER01000027.1"/>
</dbReference>
<comment type="caution">
    <text evidence="1">The sequence shown here is derived from an EMBL/GenBank/DDBJ whole genome shotgun (WGS) entry which is preliminary data.</text>
</comment>
<dbReference type="EMBL" id="MDER01000027">
    <property type="protein sequence ID" value="ODP29935.1"/>
    <property type="molecule type" value="Genomic_DNA"/>
</dbReference>
<name>A0A1E3L9T4_9BACL</name>
<reference evidence="1 2" key="1">
    <citation type="submission" date="2016-08" db="EMBL/GenBank/DDBJ databases">
        <title>Genome sequencing of Paenibacillus sp. TI45-13ar, isolated from Korean traditional nuruk.</title>
        <authorList>
            <person name="Kim S.-J."/>
        </authorList>
    </citation>
    <scope>NUCLEOTIDE SEQUENCE [LARGE SCALE GENOMIC DNA]</scope>
    <source>
        <strain evidence="1 2">TI45-13ar</strain>
    </source>
</reference>
<accession>A0A1E3L9T4</accession>
<dbReference type="InterPro" id="IPR020288">
    <property type="entry name" value="Sheath_initiator"/>
</dbReference>
<evidence type="ECO:0000313" key="1">
    <source>
        <dbReference type="EMBL" id="ODP29935.1"/>
    </source>
</evidence>
<dbReference type="Gene3D" id="3.10.450.40">
    <property type="match status" value="1"/>
</dbReference>
<dbReference type="Pfam" id="PF10934">
    <property type="entry name" value="Sheath_initiator"/>
    <property type="match status" value="1"/>
</dbReference>